<dbReference type="EC" id="3.2.1.26" evidence="2"/>
<comment type="similarity">
    <text evidence="1">Belongs to the glycosyl hydrolase 32 family.</text>
</comment>
<protein>
    <recommendedName>
        <fullName evidence="2">beta-fructofuranosidase</fullName>
        <ecNumber evidence="2">3.2.1.26</ecNumber>
    </recommendedName>
</protein>
<keyword evidence="7" id="KW-1185">Reference proteome</keyword>
<dbReference type="SUPFAM" id="SSF75005">
    <property type="entry name" value="Arabinanase/levansucrase/invertase"/>
    <property type="match status" value="1"/>
</dbReference>
<gene>
    <name evidence="6" type="primary">scrB</name>
    <name evidence="6" type="ORF">VTH8203_01959</name>
</gene>
<evidence type="ECO:0000313" key="6">
    <source>
        <dbReference type="EMBL" id="SNX48341.1"/>
    </source>
</evidence>
<dbReference type="InterPro" id="IPR051214">
    <property type="entry name" value="GH32_Enzymes"/>
</dbReference>
<dbReference type="Proteomes" id="UP000219336">
    <property type="component" value="Unassembled WGS sequence"/>
</dbReference>
<dbReference type="CDD" id="cd18623">
    <property type="entry name" value="GH32_ScrB-like"/>
    <property type="match status" value="1"/>
</dbReference>
<keyword evidence="4 6" id="KW-0326">Glycosidase</keyword>
<dbReference type="InterPro" id="IPR023296">
    <property type="entry name" value="Glyco_hydro_beta-prop_sf"/>
</dbReference>
<evidence type="ECO:0000256" key="4">
    <source>
        <dbReference type="ARBA" id="ARBA00023295"/>
    </source>
</evidence>
<organism evidence="6 7">
    <name type="scientific">Vibrio thalassae</name>
    <dbReference type="NCBI Taxonomy" id="1243014"/>
    <lineage>
        <taxon>Bacteria</taxon>
        <taxon>Pseudomonadati</taxon>
        <taxon>Pseudomonadota</taxon>
        <taxon>Gammaproteobacteria</taxon>
        <taxon>Vibrionales</taxon>
        <taxon>Vibrionaceae</taxon>
        <taxon>Vibrio</taxon>
    </lineage>
</organism>
<dbReference type="EMBL" id="OANU01000023">
    <property type="protein sequence ID" value="SNX48341.1"/>
    <property type="molecule type" value="Genomic_DNA"/>
</dbReference>
<proteinExistence type="inferred from homology"/>
<dbReference type="SMART" id="SM00640">
    <property type="entry name" value="Glyco_32"/>
    <property type="match status" value="1"/>
</dbReference>
<evidence type="ECO:0000256" key="1">
    <source>
        <dbReference type="ARBA" id="ARBA00009902"/>
    </source>
</evidence>
<evidence type="ECO:0000313" key="7">
    <source>
        <dbReference type="Proteomes" id="UP000219336"/>
    </source>
</evidence>
<dbReference type="Gene3D" id="2.115.10.20">
    <property type="entry name" value="Glycosyl hydrolase domain, family 43"/>
    <property type="match status" value="1"/>
</dbReference>
<dbReference type="PANTHER" id="PTHR43101">
    <property type="entry name" value="BETA-FRUCTOSIDASE"/>
    <property type="match status" value="1"/>
</dbReference>
<feature type="domain" description="Glycosyl hydrolase family 32 N-terminal" evidence="5">
    <location>
        <begin position="1"/>
        <end position="254"/>
    </location>
</feature>
<evidence type="ECO:0000256" key="3">
    <source>
        <dbReference type="ARBA" id="ARBA00022801"/>
    </source>
</evidence>
<evidence type="ECO:0000256" key="2">
    <source>
        <dbReference type="ARBA" id="ARBA00012758"/>
    </source>
</evidence>
<sequence>MHFRDRGVALYPDQSYDQHGCHTGVAVVEGEKLNLLYTGHLVCEPDSGYPTKVLAVMDKEGKVEKKGVVVDYNPKHYTHNMRDPVTFCRGDDYFMLIGAESHEHQGKLALYHGKRIDDFQYRGEVDIGLSEFGYMWECPNYYEDAQNGVLIFSPQGVSSESKYDFNNVFSVVYMVGKPIDTENNKFEHHGYFELDKGFDFYAPQTYCDNEGRRILVGWLGNSKSEYPTDSNYWAHMLTLPRELKIEGNKLLQIPIAELAKLRSSNEELTAQHQLKSPAFELELEVGSSFSFEFANERGDTMTFSGTEQEW</sequence>
<dbReference type="Pfam" id="PF00251">
    <property type="entry name" value="Glyco_hydro_32N"/>
    <property type="match status" value="1"/>
</dbReference>
<name>A0A240EIK0_9VIBR</name>
<dbReference type="AlphaFoldDB" id="A0A240EIK0"/>
<keyword evidence="3 6" id="KW-0378">Hydrolase</keyword>
<reference evidence="7" key="1">
    <citation type="submission" date="2016-06" db="EMBL/GenBank/DDBJ databases">
        <authorList>
            <person name="Rodrigo-Torres L."/>
            <person name="Arahal R.D."/>
            <person name="Lucena T."/>
        </authorList>
    </citation>
    <scope>NUCLEOTIDE SEQUENCE [LARGE SCALE GENOMIC DNA]</scope>
    <source>
        <strain evidence="7">CECT8203</strain>
    </source>
</reference>
<dbReference type="GO" id="GO:0005975">
    <property type="term" value="P:carbohydrate metabolic process"/>
    <property type="evidence" value="ECO:0007669"/>
    <property type="project" value="InterPro"/>
</dbReference>
<accession>A0A240EIK0</accession>
<dbReference type="InterPro" id="IPR013148">
    <property type="entry name" value="Glyco_hydro_32_N"/>
</dbReference>
<dbReference type="GO" id="GO:0004564">
    <property type="term" value="F:beta-fructofuranosidase activity"/>
    <property type="evidence" value="ECO:0007669"/>
    <property type="project" value="UniProtKB-EC"/>
</dbReference>
<evidence type="ECO:0000259" key="5">
    <source>
        <dbReference type="Pfam" id="PF00251"/>
    </source>
</evidence>
<dbReference type="PANTHER" id="PTHR43101:SF1">
    <property type="entry name" value="BETA-FRUCTOSIDASE"/>
    <property type="match status" value="1"/>
</dbReference>
<dbReference type="InterPro" id="IPR001362">
    <property type="entry name" value="Glyco_hydro_32"/>
</dbReference>